<proteinExistence type="predicted"/>
<dbReference type="InterPro" id="IPR058525">
    <property type="entry name" value="DUF8212"/>
</dbReference>
<evidence type="ECO:0000259" key="1">
    <source>
        <dbReference type="Pfam" id="PF06985"/>
    </source>
</evidence>
<dbReference type="PANTHER" id="PTHR10622:SF10">
    <property type="entry name" value="HET DOMAIN-CONTAINING PROTEIN"/>
    <property type="match status" value="1"/>
</dbReference>
<dbReference type="EMBL" id="MU004231">
    <property type="protein sequence ID" value="KAF2673214.1"/>
    <property type="molecule type" value="Genomic_DNA"/>
</dbReference>
<feature type="domain" description="DUF8212" evidence="2">
    <location>
        <begin position="219"/>
        <end position="268"/>
    </location>
</feature>
<organism evidence="3 4">
    <name type="scientific">Microthyrium microscopicum</name>
    <dbReference type="NCBI Taxonomy" id="703497"/>
    <lineage>
        <taxon>Eukaryota</taxon>
        <taxon>Fungi</taxon>
        <taxon>Dikarya</taxon>
        <taxon>Ascomycota</taxon>
        <taxon>Pezizomycotina</taxon>
        <taxon>Dothideomycetes</taxon>
        <taxon>Dothideomycetes incertae sedis</taxon>
        <taxon>Microthyriales</taxon>
        <taxon>Microthyriaceae</taxon>
        <taxon>Microthyrium</taxon>
    </lineage>
</organism>
<evidence type="ECO:0000313" key="3">
    <source>
        <dbReference type="EMBL" id="KAF2673214.1"/>
    </source>
</evidence>
<dbReference type="PANTHER" id="PTHR10622">
    <property type="entry name" value="HET DOMAIN-CONTAINING PROTEIN"/>
    <property type="match status" value="1"/>
</dbReference>
<dbReference type="InterPro" id="IPR010730">
    <property type="entry name" value="HET"/>
</dbReference>
<keyword evidence="4" id="KW-1185">Reference proteome</keyword>
<protein>
    <submittedName>
        <fullName evidence="3">HET-domain-containing protein</fullName>
    </submittedName>
</protein>
<dbReference type="Pfam" id="PF06985">
    <property type="entry name" value="HET"/>
    <property type="match status" value="1"/>
</dbReference>
<name>A0A6A6UQL3_9PEZI</name>
<dbReference type="Pfam" id="PF26640">
    <property type="entry name" value="DUF8212"/>
    <property type="match status" value="1"/>
</dbReference>
<reference evidence="3" key="1">
    <citation type="journal article" date="2020" name="Stud. Mycol.">
        <title>101 Dothideomycetes genomes: a test case for predicting lifestyles and emergence of pathogens.</title>
        <authorList>
            <person name="Haridas S."/>
            <person name="Albert R."/>
            <person name="Binder M."/>
            <person name="Bloem J."/>
            <person name="Labutti K."/>
            <person name="Salamov A."/>
            <person name="Andreopoulos B."/>
            <person name="Baker S."/>
            <person name="Barry K."/>
            <person name="Bills G."/>
            <person name="Bluhm B."/>
            <person name="Cannon C."/>
            <person name="Castanera R."/>
            <person name="Culley D."/>
            <person name="Daum C."/>
            <person name="Ezra D."/>
            <person name="Gonzalez J."/>
            <person name="Henrissat B."/>
            <person name="Kuo A."/>
            <person name="Liang C."/>
            <person name="Lipzen A."/>
            <person name="Lutzoni F."/>
            <person name="Magnuson J."/>
            <person name="Mondo S."/>
            <person name="Nolan M."/>
            <person name="Ohm R."/>
            <person name="Pangilinan J."/>
            <person name="Park H.-J."/>
            <person name="Ramirez L."/>
            <person name="Alfaro M."/>
            <person name="Sun H."/>
            <person name="Tritt A."/>
            <person name="Yoshinaga Y."/>
            <person name="Zwiers L.-H."/>
            <person name="Turgeon B."/>
            <person name="Goodwin S."/>
            <person name="Spatafora J."/>
            <person name="Crous P."/>
            <person name="Grigoriev I."/>
        </authorList>
    </citation>
    <scope>NUCLEOTIDE SEQUENCE</scope>
    <source>
        <strain evidence="3">CBS 115976</strain>
    </source>
</reference>
<dbReference type="AlphaFoldDB" id="A0A6A6UQL3"/>
<feature type="domain" description="Heterokaryon incompatibility" evidence="1">
    <location>
        <begin position="22"/>
        <end position="107"/>
    </location>
</feature>
<accession>A0A6A6UQL3</accession>
<sequence>MWLINVHTMKLESFQGADVPKYAILSHTWSDHELDFQDMAVGWNLVKIKPGAKKIEYTCDQAKVDKLQYAWVDTCCINKSSSAELSEAINSMFRWYKDATKCYAFLVDVIKENFDEQFPLSRWFTRGWTLQELIAPAGVIFHDVNWTVLGSKQELLKQISEITGIDEDCLEGAELEEISIAKKMSWAAGRTTTRTEDVAYCLLGLFGVNMPLLYGEDTKAFARLQEEIMKVSNDQSLFAWKMADTSASPDTALSGLLANSPADFINCRNRDSSTFTTPRHHAIS</sequence>
<dbReference type="OrthoDB" id="20872at2759"/>
<gene>
    <name evidence="3" type="ORF">BT63DRAFT_431483</name>
</gene>
<dbReference type="Proteomes" id="UP000799302">
    <property type="component" value="Unassembled WGS sequence"/>
</dbReference>
<evidence type="ECO:0000259" key="2">
    <source>
        <dbReference type="Pfam" id="PF26640"/>
    </source>
</evidence>
<evidence type="ECO:0000313" key="4">
    <source>
        <dbReference type="Proteomes" id="UP000799302"/>
    </source>
</evidence>